<dbReference type="Proteomes" id="UP000288716">
    <property type="component" value="Unassembled WGS sequence"/>
</dbReference>
<sequence length="105" mass="11732">MTNFNNLCSLQIGRRVLVELDNPRQVIRALESLLQNIADSQTTFITKYAMFLFCDFNTVFFSNEMNSDKRGLDLGLSRGFSGRQAAKHLVGLSAAQFANGPGKKR</sequence>
<dbReference type="InterPro" id="IPR034439">
    <property type="entry name" value="DH2-like"/>
</dbReference>
<keyword evidence="4" id="KW-1185">Reference proteome</keyword>
<gene>
    <name evidence="3" type="ORF">B4U80_10534</name>
</gene>
<comment type="caution">
    <text evidence="3">The sequence shown here is derived from an EMBL/GenBank/DDBJ whole genome shotgun (WGS) entry which is preliminary data.</text>
</comment>
<evidence type="ECO:0000256" key="1">
    <source>
        <dbReference type="ARBA" id="ARBA00004613"/>
    </source>
</evidence>
<dbReference type="GO" id="GO:0005615">
    <property type="term" value="C:extracellular space"/>
    <property type="evidence" value="ECO:0007669"/>
    <property type="project" value="TreeGrafter"/>
</dbReference>
<organism evidence="3 4">
    <name type="scientific">Leptotrombidium deliense</name>
    <dbReference type="NCBI Taxonomy" id="299467"/>
    <lineage>
        <taxon>Eukaryota</taxon>
        <taxon>Metazoa</taxon>
        <taxon>Ecdysozoa</taxon>
        <taxon>Arthropoda</taxon>
        <taxon>Chelicerata</taxon>
        <taxon>Arachnida</taxon>
        <taxon>Acari</taxon>
        <taxon>Acariformes</taxon>
        <taxon>Trombidiformes</taxon>
        <taxon>Prostigmata</taxon>
        <taxon>Anystina</taxon>
        <taxon>Parasitengona</taxon>
        <taxon>Trombiculoidea</taxon>
        <taxon>Trombiculidae</taxon>
        <taxon>Leptotrombidium</taxon>
    </lineage>
</organism>
<protein>
    <submittedName>
        <fullName evidence="3">Diuretic hormone class 2-like protein</fullName>
    </submittedName>
</protein>
<proteinExistence type="predicted"/>
<evidence type="ECO:0000313" key="3">
    <source>
        <dbReference type="EMBL" id="RWS22718.1"/>
    </source>
</evidence>
<reference evidence="3 4" key="1">
    <citation type="journal article" date="2018" name="Gigascience">
        <title>Genomes of trombidid mites reveal novel predicted allergens and laterally-transferred genes associated with secondary metabolism.</title>
        <authorList>
            <person name="Dong X."/>
            <person name="Chaisiri K."/>
            <person name="Xia D."/>
            <person name="Armstrong S.D."/>
            <person name="Fang Y."/>
            <person name="Donnelly M.J."/>
            <person name="Kadowaki T."/>
            <person name="McGarry J.W."/>
            <person name="Darby A.C."/>
            <person name="Makepeace B.L."/>
        </authorList>
    </citation>
    <scope>NUCLEOTIDE SEQUENCE [LARGE SCALE GENOMIC DNA]</scope>
    <source>
        <strain evidence="3">UoL-UT</strain>
    </source>
</reference>
<name>A0A443S582_9ACAR</name>
<dbReference type="GO" id="GO:0008613">
    <property type="term" value="F:diuretic hormone activity"/>
    <property type="evidence" value="ECO:0007669"/>
    <property type="project" value="InterPro"/>
</dbReference>
<dbReference type="PANTHER" id="PTHR41146">
    <property type="entry name" value="DIURETIC HORMONE CLASS 2"/>
    <property type="match status" value="1"/>
</dbReference>
<dbReference type="GO" id="GO:0007589">
    <property type="term" value="P:body fluid secretion"/>
    <property type="evidence" value="ECO:0007669"/>
    <property type="project" value="InterPro"/>
</dbReference>
<accession>A0A443S582</accession>
<keyword evidence="2" id="KW-0964">Secreted</keyword>
<dbReference type="GO" id="GO:0001664">
    <property type="term" value="F:G protein-coupled receptor binding"/>
    <property type="evidence" value="ECO:0007669"/>
    <property type="project" value="TreeGrafter"/>
</dbReference>
<evidence type="ECO:0000256" key="2">
    <source>
        <dbReference type="ARBA" id="ARBA00022525"/>
    </source>
</evidence>
<comment type="subcellular location">
    <subcellularLocation>
        <location evidence="1">Secreted</location>
    </subcellularLocation>
</comment>
<evidence type="ECO:0000313" key="4">
    <source>
        <dbReference type="Proteomes" id="UP000288716"/>
    </source>
</evidence>
<dbReference type="VEuPathDB" id="VectorBase:LDEU009322"/>
<dbReference type="AlphaFoldDB" id="A0A443S582"/>
<dbReference type="OrthoDB" id="6495587at2759"/>
<dbReference type="PANTHER" id="PTHR41146:SF1">
    <property type="entry name" value="DIURETIC HORMONE CLASS 2"/>
    <property type="match status" value="1"/>
</dbReference>
<dbReference type="EMBL" id="NCKV01008085">
    <property type="protein sequence ID" value="RWS22718.1"/>
    <property type="molecule type" value="Genomic_DNA"/>
</dbReference>